<dbReference type="Pfam" id="PF23948">
    <property type="entry name" value="ARM_5"/>
    <property type="match status" value="1"/>
</dbReference>
<evidence type="ECO:0000259" key="4">
    <source>
        <dbReference type="Pfam" id="PF23948"/>
    </source>
</evidence>
<feature type="domain" description="Arm-like repeat" evidence="4">
    <location>
        <begin position="100"/>
        <end position="254"/>
    </location>
</feature>
<dbReference type="SUPFAM" id="SSF50978">
    <property type="entry name" value="WD40 repeat-like"/>
    <property type="match status" value="1"/>
</dbReference>
<dbReference type="InterPro" id="IPR050505">
    <property type="entry name" value="WDR55/POC1"/>
</dbReference>
<reference evidence="5" key="1">
    <citation type="journal article" date="2020" name="Fungal Divers.">
        <title>Resolving the Mortierellaceae phylogeny through synthesis of multi-gene phylogenetics and phylogenomics.</title>
        <authorList>
            <person name="Vandepol N."/>
            <person name="Liber J."/>
            <person name="Desiro A."/>
            <person name="Na H."/>
            <person name="Kennedy M."/>
            <person name="Barry K."/>
            <person name="Grigoriev I.V."/>
            <person name="Miller A.N."/>
            <person name="O'Donnell K."/>
            <person name="Stajich J.E."/>
            <person name="Bonito G."/>
        </authorList>
    </citation>
    <scope>NUCLEOTIDE SEQUENCE</scope>
    <source>
        <strain evidence="5">NRRL 6426</strain>
    </source>
</reference>
<keyword evidence="2" id="KW-0677">Repeat</keyword>
<dbReference type="InterPro" id="IPR056251">
    <property type="entry name" value="Arm_rpt_dom"/>
</dbReference>
<dbReference type="InterPro" id="IPR015943">
    <property type="entry name" value="WD40/YVTN_repeat-like_dom_sf"/>
</dbReference>
<feature type="repeat" description="WD" evidence="3">
    <location>
        <begin position="756"/>
        <end position="797"/>
    </location>
</feature>
<gene>
    <name evidence="5" type="ORF">BG015_011471</name>
</gene>
<dbReference type="PANTHER" id="PTHR44019:SF8">
    <property type="entry name" value="POC1 CENTRIOLAR PROTEIN HOMOLOG"/>
    <property type="match status" value="1"/>
</dbReference>
<accession>A0A9P5VDY8</accession>
<evidence type="ECO:0000313" key="6">
    <source>
        <dbReference type="Proteomes" id="UP000748756"/>
    </source>
</evidence>
<dbReference type="PRINTS" id="PR00320">
    <property type="entry name" value="GPROTEINBRPT"/>
</dbReference>
<dbReference type="InterPro" id="IPR036322">
    <property type="entry name" value="WD40_repeat_dom_sf"/>
</dbReference>
<dbReference type="InterPro" id="IPR020472">
    <property type="entry name" value="WD40_PAC1"/>
</dbReference>
<dbReference type="PANTHER" id="PTHR44019">
    <property type="entry name" value="WD REPEAT-CONTAINING PROTEIN 55"/>
    <property type="match status" value="1"/>
</dbReference>
<keyword evidence="1 3" id="KW-0853">WD repeat</keyword>
<dbReference type="PROSITE" id="PS50082">
    <property type="entry name" value="WD_REPEATS_2"/>
    <property type="match status" value="4"/>
</dbReference>
<dbReference type="InterPro" id="IPR001646">
    <property type="entry name" value="5peptide_repeat"/>
</dbReference>
<dbReference type="Gene3D" id="2.160.20.80">
    <property type="entry name" value="E3 ubiquitin-protein ligase SopA"/>
    <property type="match status" value="1"/>
</dbReference>
<evidence type="ECO:0000256" key="2">
    <source>
        <dbReference type="ARBA" id="ARBA00022737"/>
    </source>
</evidence>
<feature type="repeat" description="WD" evidence="3">
    <location>
        <begin position="882"/>
        <end position="912"/>
    </location>
</feature>
<dbReference type="CDD" id="cd00200">
    <property type="entry name" value="WD40"/>
    <property type="match status" value="1"/>
</dbReference>
<dbReference type="Gene3D" id="2.130.10.10">
    <property type="entry name" value="YVTN repeat-like/Quinoprotein amine dehydrogenase"/>
    <property type="match status" value="2"/>
</dbReference>
<dbReference type="OrthoDB" id="2436611at2759"/>
<proteinExistence type="predicted"/>
<dbReference type="PROSITE" id="PS50294">
    <property type="entry name" value="WD_REPEATS_REGION"/>
    <property type="match status" value="4"/>
</dbReference>
<dbReference type="AlphaFoldDB" id="A0A9P5VDY8"/>
<dbReference type="Pfam" id="PF00805">
    <property type="entry name" value="Pentapeptide"/>
    <property type="match status" value="1"/>
</dbReference>
<dbReference type="Pfam" id="PF00400">
    <property type="entry name" value="WD40"/>
    <property type="match status" value="4"/>
</dbReference>
<dbReference type="InterPro" id="IPR001680">
    <property type="entry name" value="WD40_rpt"/>
</dbReference>
<protein>
    <recommendedName>
        <fullName evidence="4">Arm-like repeat domain-containing protein</fullName>
    </recommendedName>
</protein>
<evidence type="ECO:0000313" key="5">
    <source>
        <dbReference type="EMBL" id="KAF9154975.1"/>
    </source>
</evidence>
<name>A0A9P5VDY8_9FUNG</name>
<dbReference type="Proteomes" id="UP000748756">
    <property type="component" value="Unassembled WGS sequence"/>
</dbReference>
<comment type="caution">
    <text evidence="5">The sequence shown here is derived from an EMBL/GenBank/DDBJ whole genome shotgun (WGS) entry which is preliminary data.</text>
</comment>
<sequence length="963" mass="106220">MSRSTTKEEEVKTMRNRTTAEQVMPAGLEVPQDFQGNLIVTPGNLGNYALPNLFQDGQFPRMSVFPRNATISSVRHRGSRKLDAPMEPSEQAFVNFILQDAMEQNRIRWLMARIVEEFVTEGLKTSTTISEVILLGSSLDRGCYHKLLDCLITEFENATLLDIGLLQGLSQLVQCARPDYLLPDDLVRVLTVLHTHLQDTHQQSVEYTYYLVLALSTLLDLMVEGKVRDLRRVVDQEPLLALLEGLSKSLDRNIAIGLLGVASVCKLDATGFSGGAGRIYDATVNALDVGSNMISGAQSILDSGSVSHRGQDEGIHRWILNIIRQVSALSEPAISGYTQRTLHDLEKEGGAVKHTGYRDVLTNPPNPLPLMARLPVPSSSILLARVLAIPDVEYDLHRLKVQRLEERDAQIREMKLYREFIVICDGYDESQLKTNLYLTNHLNQPGQWKAKLVVSCRSHYLDSNYQIRFQPLSATSTNRYDRTTATTVNDLFQKAVIAPFSTSQIEQYVEEHASRSPARLVKIPNLIDLVSNPFLLSLALEALPEVAAGFENDLSLIRITRVELFDGFVKRWLEVNHARLEESPLSASERVEFDLLVEDDLGHGLRFQKDLAEAIFREQSGIKIAGADLHEGQFDRANLEGADLSETNLGKTWLRQANLCKADLTGAQFGELPYLQLGDEVRRCGFSSDAKLLVVSVKGSRIYVYDAETWNRIASHSGRDAIAISPTNHELAKAKSDQDNAVELGDILTDDIRIVLTDHIGLIYCIVYSSDGGQLVTASTDATIRIWSTLSGTSKHILSDHTMAVTGVAFSPTGLHLASCSSDKMVRICDVQTGQSLKILEGHTDAAETVVYSPGGRQIVSGGADDTARLWDANIGELLHSLTDHLSTVYGVAYSPDGHRVASSSENGTVRVGTVTLANLSVHFLATLSTFPAWNIRPPLSLLPQEHGTGLYDSGKQDTIFSV</sequence>
<feature type="repeat" description="WD" evidence="3">
    <location>
        <begin position="798"/>
        <end position="839"/>
    </location>
</feature>
<feature type="repeat" description="WD" evidence="3">
    <location>
        <begin position="840"/>
        <end position="881"/>
    </location>
</feature>
<evidence type="ECO:0000256" key="3">
    <source>
        <dbReference type="PROSITE-ProRule" id="PRU00221"/>
    </source>
</evidence>
<evidence type="ECO:0000256" key="1">
    <source>
        <dbReference type="ARBA" id="ARBA00022574"/>
    </source>
</evidence>
<keyword evidence="6" id="KW-1185">Reference proteome</keyword>
<dbReference type="SUPFAM" id="SSF141571">
    <property type="entry name" value="Pentapeptide repeat-like"/>
    <property type="match status" value="1"/>
</dbReference>
<dbReference type="EMBL" id="JAAAUQ010000089">
    <property type="protein sequence ID" value="KAF9154975.1"/>
    <property type="molecule type" value="Genomic_DNA"/>
</dbReference>
<dbReference type="SMART" id="SM00320">
    <property type="entry name" value="WD40"/>
    <property type="match status" value="5"/>
</dbReference>
<organism evidence="5 6">
    <name type="scientific">Linnemannia schmuckeri</name>
    <dbReference type="NCBI Taxonomy" id="64567"/>
    <lineage>
        <taxon>Eukaryota</taxon>
        <taxon>Fungi</taxon>
        <taxon>Fungi incertae sedis</taxon>
        <taxon>Mucoromycota</taxon>
        <taxon>Mortierellomycotina</taxon>
        <taxon>Mortierellomycetes</taxon>
        <taxon>Mortierellales</taxon>
        <taxon>Mortierellaceae</taxon>
        <taxon>Linnemannia</taxon>
    </lineage>
</organism>